<evidence type="ECO:0000313" key="3">
    <source>
        <dbReference type="Proteomes" id="UP000600139"/>
    </source>
</evidence>
<dbReference type="RefSeq" id="WP_200350109.1">
    <property type="nucleotide sequence ID" value="NZ_BAABHZ010000005.1"/>
</dbReference>
<comment type="caution">
    <text evidence="2">The sequence shown here is derived from an EMBL/GenBank/DDBJ whole genome shotgun (WGS) entry which is preliminary data.</text>
</comment>
<keyword evidence="3" id="KW-1185">Reference proteome</keyword>
<feature type="region of interest" description="Disordered" evidence="1">
    <location>
        <begin position="1"/>
        <end position="44"/>
    </location>
</feature>
<evidence type="ECO:0000313" key="2">
    <source>
        <dbReference type="EMBL" id="MBK1815139.1"/>
    </source>
</evidence>
<dbReference type="EMBL" id="JAENIK010000005">
    <property type="protein sequence ID" value="MBK1815139.1"/>
    <property type="molecule type" value="Genomic_DNA"/>
</dbReference>
<organism evidence="2 3">
    <name type="scientific">Luteolibacter yonseiensis</name>
    <dbReference type="NCBI Taxonomy" id="1144680"/>
    <lineage>
        <taxon>Bacteria</taxon>
        <taxon>Pseudomonadati</taxon>
        <taxon>Verrucomicrobiota</taxon>
        <taxon>Verrucomicrobiia</taxon>
        <taxon>Verrucomicrobiales</taxon>
        <taxon>Verrucomicrobiaceae</taxon>
        <taxon>Luteolibacter</taxon>
    </lineage>
</organism>
<name>A0A934VB83_9BACT</name>
<feature type="region of interest" description="Disordered" evidence="1">
    <location>
        <begin position="56"/>
        <end position="92"/>
    </location>
</feature>
<reference evidence="2" key="1">
    <citation type="submission" date="2021-01" db="EMBL/GenBank/DDBJ databases">
        <title>Modified the classification status of verrucomicrobia.</title>
        <authorList>
            <person name="Feng X."/>
        </authorList>
    </citation>
    <scope>NUCLEOTIDE SEQUENCE</scope>
    <source>
        <strain evidence="2">JCM 18052</strain>
    </source>
</reference>
<protein>
    <submittedName>
        <fullName evidence="2">Uncharacterized protein</fullName>
    </submittedName>
</protein>
<sequence>MALTLLPSIDDPETGAAPPAVLPDAAPVPDFSGQPVSTAASAGVPLTRDEALAAPLPPQDAGITAGASAPVAAPEIPDPALTRDGIPRADENPLAKSFGEIRWDVMVPGSWREWDEEWWRQKGIERDLSTPEMKETFGIVLDKSLPLMAGDLDSFEDVERENTHRIVDKFLRDSTGREVPLGADDIQRKMLIQEAAHRFFDGRGAESEVALKGEIVSAAEADRERTAAEYKARFAVVSPLLGEYIGTSARAQILAGHDPGVYEKVKGELNEKYELRSEVANALKEADGDPDRAIWMLKQKVAEESRKSSSYRDPYNPFSAPANLSYSLAADRNGKTIARLQEMQAEFDRMGIPREQRANYIRDTAKATAWTKDTNDNIRLGSDLRIYINPGQVFGKREAVVAEINASSASPDEKHEAIKRLDLMRANMADKMDEILRRTDATQGDEWKKDFAAAVPPARLVYGSPGTESYIRFVKDGGFSNKVDALDAYAKLQNDRNYLFRFEDAITVGIQTGIVGIAKTTVGAGAGLSGVGGMMGSDTAKEWSAGLGRKQMELGDVISDLDKASDLRGNTGELAVAKDFSNSLTQILPMLAGGQYAAGLGKLGSVVVGGMAVYGTTAAQGYESITGSALEHARRRKGGDLTDDEIIGVLGDRRVQAGAFVNAIQSAALAKLMPGGTERAALGRLHGTTLRDILSRGGEGLFRDPAFRKEMGQLAKNIFADASDEAIEGFLNTATEHLVRAGTLDQDVRLGDLLQDAAYSTLFDGPTGGLLPQVRHGGKFYQNISDLKRFPGAEVREENGIFVLDYPDIVAFSPSINGMLTENGTLIFGIKTPEKDSPVRGADMFNRMITHFGDRVKSIQGQWYEYDSENPDRRSNLYTFNKFIKEGKIPEEAALLTFTGKMAGRNGFKDVKILESRGKKGEYTRVKVEFKKRYENHSSRNQRAL</sequence>
<dbReference type="AlphaFoldDB" id="A0A934VB83"/>
<accession>A0A934VB83</accession>
<gene>
    <name evidence="2" type="ORF">JIN84_05920</name>
</gene>
<dbReference type="Proteomes" id="UP000600139">
    <property type="component" value="Unassembled WGS sequence"/>
</dbReference>
<feature type="compositionally biased region" description="Low complexity" evidence="1">
    <location>
        <begin position="16"/>
        <end position="30"/>
    </location>
</feature>
<proteinExistence type="predicted"/>
<evidence type="ECO:0000256" key="1">
    <source>
        <dbReference type="SAM" id="MobiDB-lite"/>
    </source>
</evidence>